<dbReference type="InterPro" id="IPR002938">
    <property type="entry name" value="FAD-bd"/>
</dbReference>
<comment type="cofactor">
    <cofactor evidence="1">
        <name>FAD</name>
        <dbReference type="ChEBI" id="CHEBI:57692"/>
    </cofactor>
</comment>
<keyword evidence="3" id="KW-0274">FAD</keyword>
<dbReference type="InterPro" id="IPR036188">
    <property type="entry name" value="FAD/NAD-bd_sf"/>
</dbReference>
<sequence length="401" mass="44492">MHVVIVGAGPTGFVLSLVLARAGIEVTLLDKESSIDLRPRAAHLAPAGIRVLKRAGILDDVRRAGFTPDNFTWRKRGGEPIVSYKDIGQKENPEHWTVLPLNLLGPIMLSHAEKNSNISVKFGHRVISTGQDGTAAWAVIQANDGTEKKVVADFLVGCDGGTSQVRKSIFGPRNFPGKTWDVQLVATNIRYPFEKYGYDDMNTIVHPDDAHVAARITKDGLWRVSYNEDTKLTHEEVVKNCPVKFERMLPGNPKPGEYTLVDINPYKQHQRCVEKMRVGRICVAADAAHLCNPWGGLGLTGGFADIAGLAECLEGIHSGQADHSILDKWDEVRRDIYQSYINPISTANFIRVAQLDLDRALEDPFFSMVLKSNTDPEVKKKLDESVYAVCHDFTQYYKAKA</sequence>
<keyword evidence="4" id="KW-0560">Oxidoreductase</keyword>
<evidence type="ECO:0000256" key="4">
    <source>
        <dbReference type="ARBA" id="ARBA00023002"/>
    </source>
</evidence>
<dbReference type="PRINTS" id="PR00420">
    <property type="entry name" value="RNGMNOXGNASE"/>
</dbReference>
<comment type="caution">
    <text evidence="6">The sequence shown here is derived from an EMBL/GenBank/DDBJ whole genome shotgun (WGS) entry which is preliminary data.</text>
</comment>
<evidence type="ECO:0000256" key="2">
    <source>
        <dbReference type="ARBA" id="ARBA00022630"/>
    </source>
</evidence>
<evidence type="ECO:0000313" key="6">
    <source>
        <dbReference type="EMBL" id="TVY85205.1"/>
    </source>
</evidence>
<keyword evidence="2" id="KW-0285">Flavoprotein</keyword>
<protein>
    <submittedName>
        <fullName evidence="6">FAD-dependent monooxygenase terC</fullName>
    </submittedName>
</protein>
<accession>A0A8T9CHA6</accession>
<dbReference type="Pfam" id="PF01494">
    <property type="entry name" value="FAD_binding_3"/>
    <property type="match status" value="1"/>
</dbReference>
<dbReference type="PANTHER" id="PTHR43004">
    <property type="entry name" value="TRK SYSTEM POTASSIUM UPTAKE PROTEIN"/>
    <property type="match status" value="1"/>
</dbReference>
<evidence type="ECO:0000256" key="1">
    <source>
        <dbReference type="ARBA" id="ARBA00001974"/>
    </source>
</evidence>
<dbReference type="OrthoDB" id="10016252at2759"/>
<dbReference type="PANTHER" id="PTHR43004:SF19">
    <property type="entry name" value="BINDING MONOOXYGENASE, PUTATIVE (JCVI)-RELATED"/>
    <property type="match status" value="1"/>
</dbReference>
<keyword evidence="7" id="KW-1185">Reference proteome</keyword>
<dbReference type="Proteomes" id="UP000469558">
    <property type="component" value="Unassembled WGS sequence"/>
</dbReference>
<keyword evidence="6" id="KW-0503">Monooxygenase</keyword>
<dbReference type="GO" id="GO:0016709">
    <property type="term" value="F:oxidoreductase activity, acting on paired donors, with incorporation or reduction of molecular oxygen, NAD(P)H as one donor, and incorporation of one atom of oxygen"/>
    <property type="evidence" value="ECO:0007669"/>
    <property type="project" value="UniProtKB-ARBA"/>
</dbReference>
<reference evidence="6 7" key="1">
    <citation type="submission" date="2018-05" db="EMBL/GenBank/DDBJ databases">
        <title>Genome sequencing and assembly of the regulated plant pathogen Lachnellula willkommii and related sister species for the development of diagnostic species identification markers.</title>
        <authorList>
            <person name="Giroux E."/>
            <person name="Bilodeau G."/>
        </authorList>
    </citation>
    <scope>NUCLEOTIDE SEQUENCE [LARGE SCALE GENOMIC DNA]</scope>
    <source>
        <strain evidence="6 7">CBS 268.59</strain>
    </source>
</reference>
<gene>
    <name evidence="6" type="primary">terC_1</name>
    <name evidence="6" type="ORF">LSUE1_G000759</name>
</gene>
<evidence type="ECO:0000313" key="7">
    <source>
        <dbReference type="Proteomes" id="UP000469558"/>
    </source>
</evidence>
<proteinExistence type="predicted"/>
<dbReference type="SUPFAM" id="SSF51905">
    <property type="entry name" value="FAD/NAD(P)-binding domain"/>
    <property type="match status" value="1"/>
</dbReference>
<dbReference type="AlphaFoldDB" id="A0A8T9CHA6"/>
<dbReference type="Gene3D" id="3.30.70.2450">
    <property type="match status" value="1"/>
</dbReference>
<organism evidence="6 7">
    <name type="scientific">Lachnellula suecica</name>
    <dbReference type="NCBI Taxonomy" id="602035"/>
    <lineage>
        <taxon>Eukaryota</taxon>
        <taxon>Fungi</taxon>
        <taxon>Dikarya</taxon>
        <taxon>Ascomycota</taxon>
        <taxon>Pezizomycotina</taxon>
        <taxon>Leotiomycetes</taxon>
        <taxon>Helotiales</taxon>
        <taxon>Lachnaceae</taxon>
        <taxon>Lachnellula</taxon>
    </lineage>
</organism>
<dbReference type="EMBL" id="QGMK01000022">
    <property type="protein sequence ID" value="TVY85205.1"/>
    <property type="molecule type" value="Genomic_DNA"/>
</dbReference>
<feature type="domain" description="FAD-binding" evidence="5">
    <location>
        <begin position="2"/>
        <end position="339"/>
    </location>
</feature>
<dbReference type="GO" id="GO:0071949">
    <property type="term" value="F:FAD binding"/>
    <property type="evidence" value="ECO:0007669"/>
    <property type="project" value="InterPro"/>
</dbReference>
<dbReference type="InterPro" id="IPR050641">
    <property type="entry name" value="RIFMO-like"/>
</dbReference>
<evidence type="ECO:0000259" key="5">
    <source>
        <dbReference type="Pfam" id="PF01494"/>
    </source>
</evidence>
<name>A0A8T9CHA6_9HELO</name>
<dbReference type="Gene3D" id="3.50.50.60">
    <property type="entry name" value="FAD/NAD(P)-binding domain"/>
    <property type="match status" value="1"/>
</dbReference>
<evidence type="ECO:0000256" key="3">
    <source>
        <dbReference type="ARBA" id="ARBA00022827"/>
    </source>
</evidence>